<dbReference type="GO" id="GO:0005509">
    <property type="term" value="F:calcium ion binding"/>
    <property type="evidence" value="ECO:0007669"/>
    <property type="project" value="InterPro"/>
</dbReference>
<dbReference type="InterPro" id="IPR015919">
    <property type="entry name" value="Cadherin-like_sf"/>
</dbReference>
<evidence type="ECO:0000256" key="2">
    <source>
        <dbReference type="SAM" id="SignalP"/>
    </source>
</evidence>
<dbReference type="Gene3D" id="2.60.40.10">
    <property type="entry name" value="Immunoglobulins"/>
    <property type="match status" value="19"/>
</dbReference>
<keyword evidence="4" id="KW-1185">Reference proteome</keyword>
<feature type="chain" id="PRO_5043887443" evidence="2">
    <location>
        <begin position="30"/>
        <end position="2370"/>
    </location>
</feature>
<feature type="region of interest" description="Disordered" evidence="1">
    <location>
        <begin position="2327"/>
        <end position="2370"/>
    </location>
</feature>
<keyword evidence="2" id="KW-0732">Signal</keyword>
<dbReference type="EMBL" id="BPQO01000004">
    <property type="protein sequence ID" value="GJD87756.1"/>
    <property type="molecule type" value="Genomic_DNA"/>
</dbReference>
<evidence type="ECO:0000256" key="1">
    <source>
        <dbReference type="SAM" id="MobiDB-lite"/>
    </source>
</evidence>
<accession>A0AAV4ZH47</accession>
<dbReference type="SUPFAM" id="SSF49313">
    <property type="entry name" value="Cadherin-like"/>
    <property type="match status" value="9"/>
</dbReference>
<dbReference type="PANTHER" id="PTHR37494">
    <property type="entry name" value="HEMAGGLUTININ"/>
    <property type="match status" value="1"/>
</dbReference>
<dbReference type="Proteomes" id="UP001055247">
    <property type="component" value="Unassembled WGS sequence"/>
</dbReference>
<proteinExistence type="predicted"/>
<dbReference type="InterPro" id="IPR013783">
    <property type="entry name" value="Ig-like_fold"/>
</dbReference>
<name>A0AAV4ZH47_9HYPH</name>
<reference evidence="3" key="1">
    <citation type="journal article" date="2016" name="Front. Microbiol.">
        <title>Genome Sequence of the Piezophilic, Mesophilic Sulfate-Reducing Bacterium Desulfovibrio indicus J2T.</title>
        <authorList>
            <person name="Cao J."/>
            <person name="Maignien L."/>
            <person name="Shao Z."/>
            <person name="Alain K."/>
            <person name="Jebbar M."/>
        </authorList>
    </citation>
    <scope>NUCLEOTIDE SEQUENCE</scope>
    <source>
        <strain evidence="3">DSM 16372</strain>
    </source>
</reference>
<sequence length="2370" mass="240598">MAWGTSMFRRATAFLLCALVALPPQPAAAATAVFRVPTQAAQSTTPVAMSANVPLGRVDDPYLASFRGTGGVSPYTYELISGGAPTGTKFDPATGDIAGTPPVSGSYPNVKVRVTDRNGATATSNAYTITISGRPLSITPNVPLSATIGQPYAATVTAKGGAKPVVFSIYSGSLPDGVILDTATGAITGTPSARGTSTFSIRAVDSTKPTAYVATTATQSISVDYAPLATTCPPCAGVRTAVGNPYDATFAASGGRGPYLHYVQQGVLPPGLVLDRDTGRLTGRPSTAGVYPNLVVQVVDLDNRYVLTPAFEMTVQATVAVSGAPASWATLGEPYAASFAAVGGREPYAWTAIGSLPPGLAIDAASGAVGGTPSQVGSYGGLQVRAVDADGRSAVSDPFSVSVASPLVALGSAPDATVGQEYRAMFSATGGRAPYAFSLGAGDLPPGLSLGTGGAIAGTPVLAGTFAGLSIRATDVDGRVAHREPVAIAVFDKLVVNGDMPSSGTVDEPYAASFAATGGRSPFAWSVSGRLPAGLSISPSTGAISGSPGAAGTSSGLSVVARDLDGRTAAAGPFTLAIASPVRVSGEPQAFATLGQTYSASFSAEGGAAPYAWTVADGALPDGLSMTEEGAVSGTPSSTGTFDGLRVRARDAAGRTGLSGIFSIKVGRELHVSGIPVLTATVGKAYASTFTASGGRAPYVFGPGVGTLPAGLSIGADGVLSGTPSAVETRAGIQVRAVDGDGRTAYSEPFRIAVSDPLTISGLPPERVTVGDAYAFEFRSDGGSRPHRFAVAGGALPAGISLSDSGRLAGVPSSPGTTTGLTVEAVDADGRTARSPAFSVTVHDPLGISGKPATAAVVGEAYGAQFGAAGGRAPYVFSVSATLPDGLVLDPASGRISGIPTVAGSSGGLVVSVRDADGRTASADPFVLTVTGGLAVVGAPAPSVVVDEPYEAAFSASGGTGPYTFAIVGGALPPGLTLATSGVLDGRPSSIGSYAFRIQATDAAGITALSPQYGLAVVSRLRLVGDLPRNWDFGIFKEYVFEAAGGRGPYAFSASATKPLPGGIAIDAATGRISGTPSERGDFDGRTIVVTDADGRVAAGDWTISVWDPIKAWIETIPSGTVGSPFEVALRCSGPQWGCGFGSKWVMDKLPPGLRIVSSSSVDRFSGAISGIPTLSGVYGGIVVTATDSNGRSADIDEIAIDIRDGVSVEAAWVGDGVVGQAYSSQLRAGGGRSPLVFSLASGALPAGISLDPASGRISGSPTEAVSLSGISFSATDPEGRTGVSPIFTLTTYQPLTITGSPATTASVGSPYAARFTPSGGHPPYFHSLLGSLPDGLALSSSTGTISGTPTAATTVRNIYVLVTDVDGRRASSSAFSIAVEGPLAVSGIPSTSGRVGSPYAATFAASGGAGPYVFTLTSGTLPSGLSLSPDGRITGSPTAPGIFSYAVTVTDAVGATATTETFTLDVRDGAEPLSIGVFSTIAGTVGESFYSRYFGLGGTQPYVYSISSGGLPDGLILTGQGTVAGIPTTAGSFTFRVKVADAGGQSAETTDQTIKVDAPLELTETWIDVQGVVGDSGDLSLPVRGGTPPYTLIMVDEGSVIPPGLVLDDENLRLTGRYAASNGWSVPWSMGYAIIDAEGRGTPKGTISWQIGPELRLSGPLDPVYVRGVAVTNYWYNGNASVAPGGKSPWAVTYAPVGSDAQFPPGLLDGLKASSECSGGWWGCPVAPGEWWYGWPGHPATATPSGYGAVYWTPTTVGTYASVRTSIRDADGRVKEVESGPISVVDPFEWQSLLPDATRGQPYSVDLRKLGGKGPYAFRKLAGVLPEGLVLDAATGLVSGRATGAAGTYEQLQFSADWAGGWFRGAASPLYSLKVVDPDNRPADPLTVAVVGGNPPTRILKGAADGRSDDYDEAVIRVFKASGGTPPYAFSLSPGIGNMPMICDPKQWWCSDARAGDADLKRSALTVDQSGLFSRLQVGFNPIEERMVYKAVPSALVRNIRIRVTDSSGAVADSAPFDLDFRKPVGLSGIFPANLTVGDAVDVLATALDGWEPIGLTASKLPPGLSVSVSGRGVRIFGQVATAGRYVDQSVSIRDDYPSTATWQFSTTVHKPVTPLSLTSPADKTVDVGDYLAMTWTPAGGFPPYRVTLASGMLPPGLQVDYRGIVSGTSGSVGTWSGIVMQVQDSNGATAQATPVSITVESARAPTGDGFCRGPYCQMRFTAGPWPTWGPIPANQASRAVAEIFRLYVQPNGTIGWPWGAGPEERVGPAVGDPSEVTFAFVNAPSWLKWPGPSVVFGFDDFMSEWAGYQFIGYYDQRTMEAVPPPVGSVSDQPGIGIPNEPASGGDPGGGGSDGGGPGGPIIMPPMLE</sequence>
<dbReference type="PANTHER" id="PTHR37494:SF1">
    <property type="entry name" value="STAPHYLOCOCCUS AUREUS SURFACE PROTEIN A"/>
    <property type="match status" value="1"/>
</dbReference>
<comment type="caution">
    <text evidence="3">The sequence shown here is derived from an EMBL/GenBank/DDBJ whole genome shotgun (WGS) entry which is preliminary data.</text>
</comment>
<protein>
    <submittedName>
        <fullName evidence="3">Uncharacterized protein</fullName>
    </submittedName>
</protein>
<evidence type="ECO:0000313" key="4">
    <source>
        <dbReference type="Proteomes" id="UP001055247"/>
    </source>
</evidence>
<feature type="compositionally biased region" description="Gly residues" evidence="1">
    <location>
        <begin position="2347"/>
        <end position="2361"/>
    </location>
</feature>
<feature type="signal peptide" evidence="2">
    <location>
        <begin position="1"/>
        <end position="29"/>
    </location>
</feature>
<evidence type="ECO:0000313" key="3">
    <source>
        <dbReference type="EMBL" id="GJD87756.1"/>
    </source>
</evidence>
<organism evidence="3 4">
    <name type="scientific">Methylobacterium hispanicum</name>
    <dbReference type="NCBI Taxonomy" id="270350"/>
    <lineage>
        <taxon>Bacteria</taxon>
        <taxon>Pseudomonadati</taxon>
        <taxon>Pseudomonadota</taxon>
        <taxon>Alphaproteobacteria</taxon>
        <taxon>Hyphomicrobiales</taxon>
        <taxon>Methylobacteriaceae</taxon>
        <taxon>Methylobacterium</taxon>
    </lineage>
</organism>
<dbReference type="GO" id="GO:0016020">
    <property type="term" value="C:membrane"/>
    <property type="evidence" value="ECO:0007669"/>
    <property type="project" value="InterPro"/>
</dbReference>
<gene>
    <name evidence="3" type="ORF">BHAOGJBA_1261</name>
</gene>
<dbReference type="Pfam" id="PF05345">
    <property type="entry name" value="He_PIG"/>
    <property type="match status" value="17"/>
</dbReference>
<reference evidence="3" key="2">
    <citation type="submission" date="2021-08" db="EMBL/GenBank/DDBJ databases">
        <authorList>
            <person name="Tani A."/>
            <person name="Ola A."/>
            <person name="Ogura Y."/>
            <person name="Katsura K."/>
            <person name="Hayashi T."/>
        </authorList>
    </citation>
    <scope>NUCLEOTIDE SEQUENCE</scope>
    <source>
        <strain evidence="3">DSM 16372</strain>
    </source>
</reference>